<evidence type="ECO:0000313" key="2">
    <source>
        <dbReference type="Proteomes" id="UP000324800"/>
    </source>
</evidence>
<organism evidence="1 2">
    <name type="scientific">Streblomastix strix</name>
    <dbReference type="NCBI Taxonomy" id="222440"/>
    <lineage>
        <taxon>Eukaryota</taxon>
        <taxon>Metamonada</taxon>
        <taxon>Preaxostyla</taxon>
        <taxon>Oxymonadida</taxon>
        <taxon>Streblomastigidae</taxon>
        <taxon>Streblomastix</taxon>
    </lineage>
</organism>
<dbReference type="InterPro" id="IPR043502">
    <property type="entry name" value="DNA/RNA_pol_sf"/>
</dbReference>
<dbReference type="EMBL" id="SNRW01012709">
    <property type="protein sequence ID" value="KAA6373489.1"/>
    <property type="molecule type" value="Genomic_DNA"/>
</dbReference>
<dbReference type="SUPFAM" id="SSF56672">
    <property type="entry name" value="DNA/RNA polymerases"/>
    <property type="match status" value="1"/>
</dbReference>
<feature type="non-terminal residue" evidence="1">
    <location>
        <position position="1"/>
    </location>
</feature>
<dbReference type="InterPro" id="IPR043128">
    <property type="entry name" value="Rev_trsase/Diguanyl_cyclase"/>
</dbReference>
<evidence type="ECO:0008006" key="3">
    <source>
        <dbReference type="Google" id="ProtNLM"/>
    </source>
</evidence>
<dbReference type="Proteomes" id="UP000324800">
    <property type="component" value="Unassembled WGS sequence"/>
</dbReference>
<dbReference type="Gene3D" id="3.10.10.10">
    <property type="entry name" value="HIV Type 1 Reverse Transcriptase, subunit A, domain 1"/>
    <property type="match status" value="1"/>
</dbReference>
<gene>
    <name evidence="1" type="ORF">EZS28_030986</name>
</gene>
<reference evidence="1 2" key="1">
    <citation type="submission" date="2019-03" db="EMBL/GenBank/DDBJ databases">
        <title>Single cell metagenomics reveals metabolic interactions within the superorganism composed of flagellate Streblomastix strix and complex community of Bacteroidetes bacteria on its surface.</title>
        <authorList>
            <person name="Treitli S.C."/>
            <person name="Kolisko M."/>
            <person name="Husnik F."/>
            <person name="Keeling P."/>
            <person name="Hampl V."/>
        </authorList>
    </citation>
    <scope>NUCLEOTIDE SEQUENCE [LARGE SCALE GENOMIC DNA]</scope>
    <source>
        <strain evidence="1">ST1C</strain>
    </source>
</reference>
<sequence length="604" mass="68568">EISQCGIFEFEDDEELGLWSTYVLEVAAELKHVQLQSFIQSQFQNETFRSQKQPAKGIEQLNNMISAKHKRDGSVLLHCQSQNTLQMQFQQQRQQYSKFNSLQDQKMAQDLVSSFQKVLKKDVLKIEMLNYTLEPFEAQKLFDEISWEGANVIFRILEVGPVLPEEKAGYARRVLESIAAVIQGIAGLIHKVVQDDKDDLVGKMFKVFEASVVSVSDAQVENESRLEGIHQSPQIEDVPSQKTKEIFKRKSAKQHLIQTHSTSANTICTESISPNKHHFTVKQHNSTQKPISPKLGQQIEVVRWERDFFDPAKDDKKAVRWEHVSFDPEKEVQIAGCGDQVSTDLAVGYGDQGSTNLAINLNGQAECGDQGSTDFADQLEPNPQSLCSLEADQLTDQETISRICKHVASIHPIGDPIDHSQSDSCIIYHPGAEEEVQDTQIKSFLEEHQHSANIPIGGRLTHFVDAWKLIVVDALVTRGVKAFWINTQAPQILERNMSNPVKIRSKDRQLDPSKLIDKELHEDIIDEVPFSRLKWINPCFAILKSEPGKWRMIMDCSLLNKFFCATHLIMEDVSNLTLILQPKGWMIKIDLESAFHHIQVDKEL</sequence>
<dbReference type="AlphaFoldDB" id="A0A5J4USX6"/>
<evidence type="ECO:0000313" key="1">
    <source>
        <dbReference type="EMBL" id="KAA6373489.1"/>
    </source>
</evidence>
<dbReference type="Gene3D" id="3.30.70.270">
    <property type="match status" value="1"/>
</dbReference>
<comment type="caution">
    <text evidence="1">The sequence shown here is derived from an EMBL/GenBank/DDBJ whole genome shotgun (WGS) entry which is preliminary data.</text>
</comment>
<name>A0A5J4USX6_9EUKA</name>
<accession>A0A5J4USX6</accession>
<proteinExistence type="predicted"/>
<protein>
    <recommendedName>
        <fullName evidence="3">Reverse transcriptase domain-containing protein</fullName>
    </recommendedName>
</protein>
<dbReference type="OrthoDB" id="6756070at2759"/>